<dbReference type="InterPro" id="IPR015943">
    <property type="entry name" value="WD40/YVTN_repeat-like_dom_sf"/>
</dbReference>
<dbReference type="Pfam" id="PF00400">
    <property type="entry name" value="WD40"/>
    <property type="match status" value="4"/>
</dbReference>
<comment type="subcellular location">
    <subcellularLocation>
        <location evidence="1">Nucleus</location>
        <location evidence="1">Nucleolus</location>
    </subcellularLocation>
</comment>
<keyword evidence="4" id="KW-0539">Nucleus</keyword>
<keyword evidence="8" id="KW-1185">Reference proteome</keyword>
<protein>
    <submittedName>
        <fullName evidence="7">WD repeat-containing protein 12</fullName>
    </submittedName>
</protein>
<keyword evidence="3" id="KW-0677">Repeat</keyword>
<dbReference type="PROSITE" id="PS50082">
    <property type="entry name" value="WD_REPEATS_2"/>
    <property type="match status" value="3"/>
</dbReference>
<feature type="repeat" description="WD" evidence="5">
    <location>
        <begin position="346"/>
        <end position="386"/>
    </location>
</feature>
<evidence type="ECO:0000256" key="4">
    <source>
        <dbReference type="ARBA" id="ARBA00023242"/>
    </source>
</evidence>
<feature type="repeat" description="WD" evidence="5">
    <location>
        <begin position="258"/>
        <end position="301"/>
    </location>
</feature>
<dbReference type="PROSITE" id="PS00678">
    <property type="entry name" value="WD_REPEATS_1"/>
    <property type="match status" value="1"/>
</dbReference>
<dbReference type="PANTHER" id="PTHR19855:SF11">
    <property type="entry name" value="RIBOSOME BIOGENESIS PROTEIN WDR12"/>
    <property type="match status" value="1"/>
</dbReference>
<evidence type="ECO:0000313" key="7">
    <source>
        <dbReference type="EMBL" id="KAJ3214583.1"/>
    </source>
</evidence>
<evidence type="ECO:0000313" key="8">
    <source>
        <dbReference type="Proteomes" id="UP001211065"/>
    </source>
</evidence>
<dbReference type="Gene3D" id="2.130.10.10">
    <property type="entry name" value="YVTN repeat-like/Quinoprotein amine dehydrogenase"/>
    <property type="match status" value="1"/>
</dbReference>
<evidence type="ECO:0000256" key="5">
    <source>
        <dbReference type="PROSITE-ProRule" id="PRU00221"/>
    </source>
</evidence>
<dbReference type="Proteomes" id="UP001211065">
    <property type="component" value="Unassembled WGS sequence"/>
</dbReference>
<evidence type="ECO:0000259" key="6">
    <source>
        <dbReference type="Pfam" id="PF08154"/>
    </source>
</evidence>
<dbReference type="InterPro" id="IPR019775">
    <property type="entry name" value="WD40_repeat_CS"/>
</dbReference>
<dbReference type="InterPro" id="IPR001680">
    <property type="entry name" value="WD40_rpt"/>
</dbReference>
<feature type="repeat" description="WD" evidence="5">
    <location>
        <begin position="308"/>
        <end position="333"/>
    </location>
</feature>
<dbReference type="AlphaFoldDB" id="A0AAD5TXZ6"/>
<dbReference type="InterPro" id="IPR012972">
    <property type="entry name" value="NLE"/>
</dbReference>
<dbReference type="SMART" id="SM00320">
    <property type="entry name" value="WD40"/>
    <property type="match status" value="6"/>
</dbReference>
<dbReference type="InterPro" id="IPR036322">
    <property type="entry name" value="WD40_repeat_dom_sf"/>
</dbReference>
<dbReference type="Pfam" id="PF08154">
    <property type="entry name" value="NLE"/>
    <property type="match status" value="1"/>
</dbReference>
<evidence type="ECO:0000256" key="2">
    <source>
        <dbReference type="ARBA" id="ARBA00022574"/>
    </source>
</evidence>
<name>A0AAD5TXZ6_9FUNG</name>
<accession>A0AAD5TXZ6</accession>
<feature type="domain" description="NLE" evidence="6">
    <location>
        <begin position="13"/>
        <end position="77"/>
    </location>
</feature>
<keyword evidence="2 5" id="KW-0853">WD repeat</keyword>
<dbReference type="PROSITE" id="PS50294">
    <property type="entry name" value="WD_REPEATS_REGION"/>
    <property type="match status" value="2"/>
</dbReference>
<dbReference type="EMBL" id="JADGJW010000608">
    <property type="protein sequence ID" value="KAJ3214583.1"/>
    <property type="molecule type" value="Genomic_DNA"/>
</dbReference>
<reference evidence="7" key="1">
    <citation type="submission" date="2020-05" db="EMBL/GenBank/DDBJ databases">
        <title>Phylogenomic resolution of chytrid fungi.</title>
        <authorList>
            <person name="Stajich J.E."/>
            <person name="Amses K."/>
            <person name="Simmons R."/>
            <person name="Seto K."/>
            <person name="Myers J."/>
            <person name="Bonds A."/>
            <person name="Quandt C.A."/>
            <person name="Barry K."/>
            <person name="Liu P."/>
            <person name="Grigoriev I."/>
            <person name="Longcore J.E."/>
            <person name="James T.Y."/>
        </authorList>
    </citation>
    <scope>NUCLEOTIDE SEQUENCE</scope>
    <source>
        <strain evidence="7">JEL0476</strain>
    </source>
</reference>
<organism evidence="7 8">
    <name type="scientific">Clydaea vesicula</name>
    <dbReference type="NCBI Taxonomy" id="447962"/>
    <lineage>
        <taxon>Eukaryota</taxon>
        <taxon>Fungi</taxon>
        <taxon>Fungi incertae sedis</taxon>
        <taxon>Chytridiomycota</taxon>
        <taxon>Chytridiomycota incertae sedis</taxon>
        <taxon>Chytridiomycetes</taxon>
        <taxon>Lobulomycetales</taxon>
        <taxon>Lobulomycetaceae</taxon>
        <taxon>Clydaea</taxon>
    </lineage>
</organism>
<sequence length="425" mass="47895">MTSSIATDPITSVQCIFVTKNLLYSSLIPTNPILIPTKLRRFGLSEIINHVLNLEKKIPFDFIINDNVLTTSLQTYLKKYEISNENVLTLEFVESLTEPKLEKAMKSNDWIKCIKANNEFIATGSFDHRTRIYNHSGDLLHNIEFESVVQSLCWLKDESGIASSVILNGNQSGIVECWKVKPDEMEKELVFFCQDAQGAIECLDVNFDGTLFASASFDSSIHIYSTDKDDNTLDSTLDQSKRRKTGKIVKKKIASGTLKGHHASVSSLNFSKDQHSNTLFSVGWDHTVREWDVNEESNKNTMNCENVILNISQSPKTGLLATGHTDNLVRLWDPRVKEGLVVKLKLKSHSGWSSCVSWVNAYNLVSGGYDGFLKVWDIRSTSPIYSIKTFDNDSDPKKIFGLDILDQRLYSGGEEGLLRTYFCTF</sequence>
<dbReference type="InterPro" id="IPR020472">
    <property type="entry name" value="WD40_PAC1"/>
</dbReference>
<dbReference type="PANTHER" id="PTHR19855">
    <property type="entry name" value="WD40 REPEAT PROTEIN 12, 37"/>
    <property type="match status" value="1"/>
</dbReference>
<dbReference type="PRINTS" id="PR00320">
    <property type="entry name" value="GPROTEINBRPT"/>
</dbReference>
<gene>
    <name evidence="7" type="primary">WDR12</name>
    <name evidence="7" type="ORF">HK099_006795</name>
</gene>
<evidence type="ECO:0000256" key="3">
    <source>
        <dbReference type="ARBA" id="ARBA00022737"/>
    </source>
</evidence>
<proteinExistence type="predicted"/>
<evidence type="ECO:0000256" key="1">
    <source>
        <dbReference type="ARBA" id="ARBA00004604"/>
    </source>
</evidence>
<dbReference type="SUPFAM" id="SSF50978">
    <property type="entry name" value="WD40 repeat-like"/>
    <property type="match status" value="1"/>
</dbReference>
<dbReference type="GO" id="GO:0005730">
    <property type="term" value="C:nucleolus"/>
    <property type="evidence" value="ECO:0007669"/>
    <property type="project" value="UniProtKB-SubCell"/>
</dbReference>
<comment type="caution">
    <text evidence="7">The sequence shown here is derived from an EMBL/GenBank/DDBJ whole genome shotgun (WGS) entry which is preliminary data.</text>
</comment>